<feature type="domain" description="Phosphatidic acid phosphatase type 2/haloperoxidase" evidence="2">
    <location>
        <begin position="92"/>
        <end position="208"/>
    </location>
</feature>
<protein>
    <submittedName>
        <fullName evidence="3">Undecaprenyl-diphosphatase</fullName>
    </submittedName>
</protein>
<feature type="transmembrane region" description="Helical" evidence="1">
    <location>
        <begin position="92"/>
        <end position="113"/>
    </location>
</feature>
<feature type="transmembrane region" description="Helical" evidence="1">
    <location>
        <begin position="187"/>
        <end position="208"/>
    </location>
</feature>
<keyword evidence="1" id="KW-0472">Membrane</keyword>
<evidence type="ECO:0000259" key="2">
    <source>
        <dbReference type="SMART" id="SM00014"/>
    </source>
</evidence>
<keyword evidence="1" id="KW-1133">Transmembrane helix</keyword>
<dbReference type="AlphaFoldDB" id="A0A2P8DDW6"/>
<proteinExistence type="predicted"/>
<evidence type="ECO:0000313" key="4">
    <source>
        <dbReference type="Proteomes" id="UP000240542"/>
    </source>
</evidence>
<feature type="transmembrane region" description="Helical" evidence="1">
    <location>
        <begin position="133"/>
        <end position="154"/>
    </location>
</feature>
<organism evidence="3 4">
    <name type="scientific">Murinocardiopsis flavida</name>
    <dbReference type="NCBI Taxonomy" id="645275"/>
    <lineage>
        <taxon>Bacteria</taxon>
        <taxon>Bacillati</taxon>
        <taxon>Actinomycetota</taxon>
        <taxon>Actinomycetes</taxon>
        <taxon>Streptosporangiales</taxon>
        <taxon>Nocardiopsidaceae</taxon>
        <taxon>Murinocardiopsis</taxon>
    </lineage>
</organism>
<feature type="transmembrane region" description="Helical" evidence="1">
    <location>
        <begin position="163"/>
        <end position="181"/>
    </location>
</feature>
<feature type="transmembrane region" description="Helical" evidence="1">
    <location>
        <begin position="58"/>
        <end position="80"/>
    </location>
</feature>
<comment type="caution">
    <text evidence="3">The sequence shown here is derived from an EMBL/GenBank/DDBJ whole genome shotgun (WGS) entry which is preliminary data.</text>
</comment>
<reference evidence="3 4" key="1">
    <citation type="submission" date="2018-03" db="EMBL/GenBank/DDBJ databases">
        <title>Genomic Encyclopedia of Archaeal and Bacterial Type Strains, Phase II (KMG-II): from individual species to whole genera.</title>
        <authorList>
            <person name="Goeker M."/>
        </authorList>
    </citation>
    <scope>NUCLEOTIDE SEQUENCE [LARGE SCALE GENOMIC DNA]</scope>
    <source>
        <strain evidence="3 4">DSM 45312</strain>
    </source>
</reference>
<keyword evidence="4" id="KW-1185">Reference proteome</keyword>
<dbReference type="SMART" id="SM00014">
    <property type="entry name" value="acidPPc"/>
    <property type="match status" value="1"/>
</dbReference>
<dbReference type="SUPFAM" id="SSF48317">
    <property type="entry name" value="Acid phosphatase/Vanadium-dependent haloperoxidase"/>
    <property type="match status" value="1"/>
</dbReference>
<keyword evidence="1" id="KW-0812">Transmembrane</keyword>
<dbReference type="InterPro" id="IPR000326">
    <property type="entry name" value="PAP2/HPO"/>
</dbReference>
<dbReference type="Gene3D" id="1.20.144.10">
    <property type="entry name" value="Phosphatidic acid phosphatase type 2/haloperoxidase"/>
    <property type="match status" value="1"/>
</dbReference>
<evidence type="ECO:0000313" key="3">
    <source>
        <dbReference type="EMBL" id="PSK95424.1"/>
    </source>
</evidence>
<feature type="transmembrane region" description="Helical" evidence="1">
    <location>
        <begin position="18"/>
        <end position="38"/>
    </location>
</feature>
<accession>A0A2P8DDW6</accession>
<sequence length="245" mass="27300">MWPSWGEIAWGMASDKSAIFMLVALIVMTVLSAGPLHIVDNWVNTAPRPFYDEIRMFLILWPDTIASRGVAGPVLGVVALHFAYQYQSWRPIILSGAGLVGMIGLVGTMKFLLTRGHPRTFNPAFFSDGGGVSFPSGHGANAILIYGIALFLIIRYKAVRPHIVHRLAWTIVVIAILQSMISTYLHFHWFSDLATGMVAGGFALRLVIRLDQMIPEGYTTHWWWPWRGRRLWSGEHRAAADTASA</sequence>
<dbReference type="Proteomes" id="UP000240542">
    <property type="component" value="Unassembled WGS sequence"/>
</dbReference>
<name>A0A2P8DDW6_9ACTN</name>
<dbReference type="InterPro" id="IPR036938">
    <property type="entry name" value="PAP2/HPO_sf"/>
</dbReference>
<dbReference type="Pfam" id="PF01569">
    <property type="entry name" value="PAP2"/>
    <property type="match status" value="1"/>
</dbReference>
<evidence type="ECO:0000256" key="1">
    <source>
        <dbReference type="SAM" id="Phobius"/>
    </source>
</evidence>
<dbReference type="EMBL" id="PYGA01000015">
    <property type="protein sequence ID" value="PSK95424.1"/>
    <property type="molecule type" value="Genomic_DNA"/>
</dbReference>
<gene>
    <name evidence="3" type="ORF">CLV63_11584</name>
</gene>